<evidence type="ECO:0000313" key="4">
    <source>
        <dbReference type="Proteomes" id="UP000075920"/>
    </source>
</evidence>
<dbReference type="GO" id="GO:0005737">
    <property type="term" value="C:cytoplasm"/>
    <property type="evidence" value="ECO:0007669"/>
    <property type="project" value="TreeGrafter"/>
</dbReference>
<accession>A0A1Y9IWA6</accession>
<dbReference type="Gene3D" id="3.40.50.150">
    <property type="entry name" value="Vaccinia Virus protein VP39"/>
    <property type="match status" value="1"/>
</dbReference>
<dbReference type="CDD" id="cd02440">
    <property type="entry name" value="AdoMet_MTases"/>
    <property type="match status" value="1"/>
</dbReference>
<dbReference type="PANTHER" id="PTHR13369">
    <property type="match status" value="1"/>
</dbReference>
<dbReference type="Proteomes" id="UP000075920">
    <property type="component" value="Unassembled WGS sequence"/>
</dbReference>
<dbReference type="InterPro" id="IPR036282">
    <property type="entry name" value="Glutathione-S-Trfase_C_sf"/>
</dbReference>
<dbReference type="FunFam" id="3.40.50.150:FF:000725">
    <property type="entry name" value="Glutathione S-transferase, C-terminal domain-containing"/>
    <property type="match status" value="1"/>
</dbReference>
<dbReference type="InterPro" id="IPR025714">
    <property type="entry name" value="Methyltranfer_dom"/>
</dbReference>
<dbReference type="InterPro" id="IPR029063">
    <property type="entry name" value="SAM-dependent_MTases_sf"/>
</dbReference>
<dbReference type="STRING" id="112268.A0A1Y9IWA6"/>
<evidence type="ECO:0000256" key="1">
    <source>
        <dbReference type="ARBA" id="ARBA00008797"/>
    </source>
</evidence>
<dbReference type="AlphaFoldDB" id="A0A1Y9IWA6"/>
<dbReference type="Pfam" id="PF13679">
    <property type="entry name" value="Methyltransf_32"/>
    <property type="match status" value="1"/>
</dbReference>
<keyword evidence="4" id="KW-1185">Reference proteome</keyword>
<dbReference type="SUPFAM" id="SSF47616">
    <property type="entry name" value="GST C-terminal domain-like"/>
    <property type="match status" value="1"/>
</dbReference>
<reference evidence="3" key="2">
    <citation type="submission" date="2020-05" db="UniProtKB">
        <authorList>
            <consortium name="EnsemblMetazoa"/>
        </authorList>
    </citation>
    <scope>IDENTIFICATION</scope>
    <source>
        <strain evidence="3">MINIMUS1</strain>
    </source>
</reference>
<sequence>MMKLYLKYYQAADESAINCLNEPTSLHLLDVPFESYIVLVLHRYLEIDHSSVVVHFVQCKATSNVLRVALPSSFLNRTVMVTDDKPYPNDPALFCQLPSISIERIDTIVSGLCGVCRRLTKEHLSPSMGSRGLLGFKGNTLVAPADASLWTKFCEIDMIRCVEDMLTFGTKDECTLPVELGQFESHLQQPLKSHNIYKLINLVNNVRISSDEEHRKLVDADQRFDFHANHKFAEGYEKTLADLILFICFDVIERRLTKDYLCAKFPNIGGWLERVAKDDDGKLSRVCSELMPTVANYSALCPISCSITSKQQIVIPQEFSLYKSDTKKLNLKGDQILTTNQAEVLDILGKVSRIPTDIGSTANDWETNLFNWDTVPVDARPEGGKLPPARILRKRQQLESLVNEVMQLANGETKIIVDFCSGTGHLGILLAYLLPQCTVYLLENKEESQQRAMERVARLALRNVVFFQCNLDYFTAHFDIGVSLHACGVATDIVLEKCFAQRAHFVSCPCCYGKLYSIEQVTYPRSGLFQASDLLLKEYFCIAHCADQTHDLASDRTNVAKAHQGFYCMDVIDRDRALRAEELGYDVLRKRLKNESCTPKNRLLVGIYGGREKPCE</sequence>
<organism evidence="3 4">
    <name type="scientific">Anopheles minimus</name>
    <dbReference type="NCBI Taxonomy" id="112268"/>
    <lineage>
        <taxon>Eukaryota</taxon>
        <taxon>Metazoa</taxon>
        <taxon>Ecdysozoa</taxon>
        <taxon>Arthropoda</taxon>
        <taxon>Hexapoda</taxon>
        <taxon>Insecta</taxon>
        <taxon>Pterygota</taxon>
        <taxon>Neoptera</taxon>
        <taxon>Endopterygota</taxon>
        <taxon>Diptera</taxon>
        <taxon>Nematocera</taxon>
        <taxon>Culicoidea</taxon>
        <taxon>Culicidae</taxon>
        <taxon>Anophelinae</taxon>
        <taxon>Anopheles</taxon>
    </lineage>
</organism>
<name>A0A1Y9IWA6_9DIPT</name>
<evidence type="ECO:0000259" key="2">
    <source>
        <dbReference type="Pfam" id="PF13679"/>
    </source>
</evidence>
<reference evidence="4" key="1">
    <citation type="submission" date="2013-03" db="EMBL/GenBank/DDBJ databases">
        <title>The Genome Sequence of Anopheles minimus MINIMUS1.</title>
        <authorList>
            <consortium name="The Broad Institute Genomics Platform"/>
            <person name="Neafsey D.E."/>
            <person name="Walton C."/>
            <person name="Walker B."/>
            <person name="Young S.K."/>
            <person name="Zeng Q."/>
            <person name="Gargeya S."/>
            <person name="Fitzgerald M."/>
            <person name="Haas B."/>
            <person name="Abouelleil A."/>
            <person name="Allen A.W."/>
            <person name="Alvarado L."/>
            <person name="Arachchi H.M."/>
            <person name="Berlin A.M."/>
            <person name="Chapman S.B."/>
            <person name="Gainer-Dewar J."/>
            <person name="Goldberg J."/>
            <person name="Griggs A."/>
            <person name="Gujja S."/>
            <person name="Hansen M."/>
            <person name="Howarth C."/>
            <person name="Imamovic A."/>
            <person name="Ireland A."/>
            <person name="Larimer J."/>
            <person name="McCowan C."/>
            <person name="Murphy C."/>
            <person name="Pearson M."/>
            <person name="Poon T.W."/>
            <person name="Priest M."/>
            <person name="Roberts A."/>
            <person name="Saif S."/>
            <person name="Shea T."/>
            <person name="Sisk P."/>
            <person name="Sykes S."/>
            <person name="Wortman J."/>
            <person name="Nusbaum C."/>
            <person name="Birren B."/>
        </authorList>
    </citation>
    <scope>NUCLEOTIDE SEQUENCE [LARGE SCALE GENOMIC DNA]</scope>
    <source>
        <strain evidence="4">MINIMUS1</strain>
    </source>
</reference>
<comment type="similarity">
    <text evidence="1">Belongs to the GSTCD family.</text>
</comment>
<dbReference type="SUPFAM" id="SSF53335">
    <property type="entry name" value="S-adenosyl-L-methionine-dependent methyltransferases"/>
    <property type="match status" value="1"/>
</dbReference>
<protein>
    <submittedName>
        <fullName evidence="3">Methyltranfer_dom domain-containing protein</fullName>
    </submittedName>
</protein>
<feature type="domain" description="Methyltransferase" evidence="2">
    <location>
        <begin position="394"/>
        <end position="515"/>
    </location>
</feature>
<proteinExistence type="inferred from homology"/>
<evidence type="ECO:0000313" key="3">
    <source>
        <dbReference type="EnsemblMetazoa" id="AMIN015986-PA"/>
    </source>
</evidence>
<dbReference type="EnsemblMetazoa" id="AMIN015986-RA">
    <property type="protein sequence ID" value="AMIN015986-PA"/>
    <property type="gene ID" value="AMIN015986"/>
</dbReference>
<dbReference type="PANTHER" id="PTHR13369:SF0">
    <property type="entry name" value="GLUTATHIONE S-TRANSFERASE C-TERMINAL DOMAIN-CONTAINING PROTEIN"/>
    <property type="match status" value="1"/>
</dbReference>
<dbReference type="VEuPathDB" id="VectorBase:AMIN015986"/>